<evidence type="ECO:0000256" key="1">
    <source>
        <dbReference type="SAM" id="MobiDB-lite"/>
    </source>
</evidence>
<dbReference type="KEGG" id="kdj:90830157"/>
<proteinExistence type="predicted"/>
<reference evidence="2" key="2">
    <citation type="submission" date="2024-02" db="EMBL/GenBank/DDBJ databases">
        <title>Comparative genomics of Cryptococcus and Kwoniella reveals pathogenesis evolution and contrasting modes of karyotype evolution via chromosome fusion or intercentromeric recombination.</title>
        <authorList>
            <person name="Coelho M.A."/>
            <person name="David-Palma M."/>
            <person name="Shea T."/>
            <person name="Bowers K."/>
            <person name="McGinley-Smith S."/>
            <person name="Mohammad A.W."/>
            <person name="Gnirke A."/>
            <person name="Yurkov A.M."/>
            <person name="Nowrousian M."/>
            <person name="Sun S."/>
            <person name="Cuomo C.A."/>
            <person name="Heitman J."/>
        </authorList>
    </citation>
    <scope>NUCLEOTIDE SEQUENCE</scope>
    <source>
        <strain evidence="2">CBS 10117</strain>
    </source>
</reference>
<reference evidence="2" key="1">
    <citation type="submission" date="2013-07" db="EMBL/GenBank/DDBJ databases">
        <authorList>
            <consortium name="The Broad Institute Genome Sequencing Platform"/>
            <person name="Cuomo C."/>
            <person name="Litvintseva A."/>
            <person name="Chen Y."/>
            <person name="Heitman J."/>
            <person name="Sun S."/>
            <person name="Springer D."/>
            <person name="Dromer F."/>
            <person name="Young S.K."/>
            <person name="Zeng Q."/>
            <person name="Gargeya S."/>
            <person name="Fitzgerald M."/>
            <person name="Abouelleil A."/>
            <person name="Alvarado L."/>
            <person name="Berlin A.M."/>
            <person name="Chapman S.B."/>
            <person name="Dewar J."/>
            <person name="Goldberg J."/>
            <person name="Griggs A."/>
            <person name="Gujja S."/>
            <person name="Hansen M."/>
            <person name="Howarth C."/>
            <person name="Imamovic A."/>
            <person name="Larimer J."/>
            <person name="McCowan C."/>
            <person name="Murphy C."/>
            <person name="Pearson M."/>
            <person name="Priest M."/>
            <person name="Roberts A."/>
            <person name="Saif S."/>
            <person name="Shea T."/>
            <person name="Sykes S."/>
            <person name="Wortman J."/>
            <person name="Nusbaum C."/>
            <person name="Birren B."/>
        </authorList>
    </citation>
    <scope>NUCLEOTIDE SEQUENCE</scope>
    <source>
        <strain evidence="2">CBS 10117</strain>
    </source>
</reference>
<dbReference type="AlphaFoldDB" id="A0AAJ8KVL7"/>
<evidence type="ECO:0000313" key="3">
    <source>
        <dbReference type="Proteomes" id="UP000078595"/>
    </source>
</evidence>
<feature type="compositionally biased region" description="Polar residues" evidence="1">
    <location>
        <begin position="70"/>
        <end position="87"/>
    </location>
</feature>
<gene>
    <name evidence="2" type="ORF">I303_107319</name>
</gene>
<dbReference type="EMBL" id="CP144538">
    <property type="protein sequence ID" value="WWC64708.1"/>
    <property type="molecule type" value="Genomic_DNA"/>
</dbReference>
<feature type="region of interest" description="Disordered" evidence="1">
    <location>
        <begin position="1"/>
        <end position="145"/>
    </location>
</feature>
<evidence type="ECO:0000313" key="2">
    <source>
        <dbReference type="EMBL" id="WWC64708.1"/>
    </source>
</evidence>
<feature type="compositionally biased region" description="Basic and acidic residues" evidence="1">
    <location>
        <begin position="46"/>
        <end position="56"/>
    </location>
</feature>
<name>A0AAJ8KVL7_9TREE</name>
<organism evidence="2 3">
    <name type="scientific">Kwoniella dejecticola CBS 10117</name>
    <dbReference type="NCBI Taxonomy" id="1296121"/>
    <lineage>
        <taxon>Eukaryota</taxon>
        <taxon>Fungi</taxon>
        <taxon>Dikarya</taxon>
        <taxon>Basidiomycota</taxon>
        <taxon>Agaricomycotina</taxon>
        <taxon>Tremellomycetes</taxon>
        <taxon>Tremellales</taxon>
        <taxon>Cryptococcaceae</taxon>
        <taxon>Kwoniella</taxon>
    </lineage>
</organism>
<feature type="compositionally biased region" description="Basic and acidic residues" evidence="1">
    <location>
        <begin position="106"/>
        <end position="117"/>
    </location>
</feature>
<dbReference type="RefSeq" id="XP_065825618.1">
    <property type="nucleotide sequence ID" value="XM_065969546.1"/>
</dbReference>
<dbReference type="Proteomes" id="UP000078595">
    <property type="component" value="Chromosome 9"/>
</dbReference>
<feature type="compositionally biased region" description="Polar residues" evidence="1">
    <location>
        <begin position="7"/>
        <end position="16"/>
    </location>
</feature>
<sequence length="368" mass="41220">MDFFNSPARSQTTTDTRSGRKRAPRGFSFDDSVNSSTTNQSMVPYRPRDSVHRTDDESLVPFHRQDSSLDTRAPVQTNQSMQLWQSTRGRRDTGDKARGKRRQRKREAESKGDRATDDASDPPTRYSYAPTDPYSDPDMRSEAERSLASLEFASAANAKNGLPPPHEQQSPLAERMQTITSSDAGESRSIQVNSKGNNLRMTIGLEGHSVKLPNGQTSQVRSTELKYHLNGKFVEQVDCDTLLAQLNVFQTVHAIHPHISENDKTQMTASLLERAADWYDRHMDGVENKEAAREAASRRSRSTRSLAPQYPARADQALTRSTTQSIRIRPPFAFPSSFQDSLQSSGDRCCCDDGPRCIYCGGPKHPFY</sequence>
<dbReference type="GeneID" id="90830157"/>
<accession>A0AAJ8KVL7</accession>
<feature type="compositionally biased region" description="Polar residues" evidence="1">
    <location>
        <begin position="31"/>
        <end position="42"/>
    </location>
</feature>
<feature type="region of interest" description="Disordered" evidence="1">
    <location>
        <begin position="289"/>
        <end position="322"/>
    </location>
</feature>
<keyword evidence="3" id="KW-1185">Reference proteome</keyword>
<protein>
    <submittedName>
        <fullName evidence="2">Uncharacterized protein</fullName>
    </submittedName>
</protein>